<feature type="transmembrane region" description="Helical" evidence="18">
    <location>
        <begin position="220"/>
        <end position="239"/>
    </location>
</feature>
<evidence type="ECO:0000256" key="14">
    <source>
        <dbReference type="ARBA" id="ARBA00023257"/>
    </source>
</evidence>
<accession>A0A7R9Q6M0</accession>
<dbReference type="PROSITE" id="PS00236">
    <property type="entry name" value="NEUROTR_ION_CHANNEL"/>
    <property type="match status" value="1"/>
</dbReference>
<dbReference type="InterPro" id="IPR036734">
    <property type="entry name" value="Neur_chan_lig-bd_sf"/>
</dbReference>
<dbReference type="InterPro" id="IPR018000">
    <property type="entry name" value="Neurotransmitter_ion_chnl_CS"/>
</dbReference>
<dbReference type="Gene3D" id="1.20.58.390">
    <property type="entry name" value="Neurotransmitter-gated ion-channel transmembrane domain"/>
    <property type="match status" value="1"/>
</dbReference>
<keyword evidence="8" id="KW-0770">Synapse</keyword>
<evidence type="ECO:0000256" key="18">
    <source>
        <dbReference type="RuleBase" id="RU000687"/>
    </source>
</evidence>
<dbReference type="AlphaFoldDB" id="A0A7R9Q6M0"/>
<feature type="domain" description="Neurotransmitter-gated ion-channel transmembrane" evidence="20">
    <location>
        <begin position="161"/>
        <end position="406"/>
    </location>
</feature>
<feature type="transmembrane region" description="Helical" evidence="18">
    <location>
        <begin position="190"/>
        <end position="208"/>
    </location>
</feature>
<keyword evidence="3 18" id="KW-0813">Transport</keyword>
<keyword evidence="15" id="KW-1071">Ligand-gated ion channel</keyword>
<evidence type="ECO:0000256" key="12">
    <source>
        <dbReference type="ARBA" id="ARBA00023170"/>
    </source>
</evidence>
<dbReference type="InterPro" id="IPR036719">
    <property type="entry name" value="Neuro-gated_channel_TM_sf"/>
</dbReference>
<feature type="non-terminal residue" evidence="21">
    <location>
        <position position="496"/>
    </location>
</feature>
<evidence type="ECO:0000313" key="21">
    <source>
        <dbReference type="EMBL" id="CAD7632951.1"/>
    </source>
</evidence>
<dbReference type="OrthoDB" id="5975154at2759"/>
<dbReference type="GO" id="GO:0004888">
    <property type="term" value="F:transmembrane signaling receptor activity"/>
    <property type="evidence" value="ECO:0007669"/>
    <property type="project" value="InterPro"/>
</dbReference>
<dbReference type="InterPro" id="IPR006029">
    <property type="entry name" value="Neurotrans-gated_channel_TM"/>
</dbReference>
<dbReference type="PANTHER" id="PTHR18945">
    <property type="entry name" value="NEUROTRANSMITTER GATED ION CHANNEL"/>
    <property type="match status" value="1"/>
</dbReference>
<keyword evidence="10 18" id="KW-0472">Membrane</keyword>
<dbReference type="GO" id="GO:0022848">
    <property type="term" value="F:acetylcholine-gated monoatomic cation-selective channel activity"/>
    <property type="evidence" value="ECO:0007669"/>
    <property type="project" value="InterPro"/>
</dbReference>
<keyword evidence="13" id="KW-0325">Glycoprotein</keyword>
<keyword evidence="4" id="KW-1003">Cell membrane</keyword>
<feature type="transmembrane region" description="Helical" evidence="18">
    <location>
        <begin position="155"/>
        <end position="178"/>
    </location>
</feature>
<comment type="caution">
    <text evidence="18">Lacks conserved residue(s) required for the propagation of feature annotation.</text>
</comment>
<keyword evidence="16 18" id="KW-0407">Ion channel</keyword>
<name>A0A7R9Q6M0_9ACAR</name>
<keyword evidence="6" id="KW-0732">Signal</keyword>
<organism evidence="21">
    <name type="scientific">Medioppia subpectinata</name>
    <dbReference type="NCBI Taxonomy" id="1979941"/>
    <lineage>
        <taxon>Eukaryota</taxon>
        <taxon>Metazoa</taxon>
        <taxon>Ecdysozoa</taxon>
        <taxon>Arthropoda</taxon>
        <taxon>Chelicerata</taxon>
        <taxon>Arachnida</taxon>
        <taxon>Acari</taxon>
        <taxon>Acariformes</taxon>
        <taxon>Sarcoptiformes</taxon>
        <taxon>Oribatida</taxon>
        <taxon>Brachypylina</taxon>
        <taxon>Oppioidea</taxon>
        <taxon>Oppiidae</taxon>
        <taxon>Medioppia</taxon>
    </lineage>
</organism>
<keyword evidence="11" id="KW-1015">Disulfide bond</keyword>
<dbReference type="InterPro" id="IPR006201">
    <property type="entry name" value="Neur_channel"/>
</dbReference>
<dbReference type="InterPro" id="IPR002394">
    <property type="entry name" value="Nicotinic_acetylcholine_rcpt"/>
</dbReference>
<comment type="similarity">
    <text evidence="2">Belongs to the ligand-gated ion channel (TC 1.A.9) family. Acetylcholine receptor (TC 1.A.9.1) subfamily.</text>
</comment>
<dbReference type="CDD" id="cd19064">
    <property type="entry name" value="LGIC_TM_nAChR"/>
    <property type="match status" value="1"/>
</dbReference>
<dbReference type="Proteomes" id="UP000759131">
    <property type="component" value="Unassembled WGS sequence"/>
</dbReference>
<dbReference type="Pfam" id="PF02932">
    <property type="entry name" value="Neur_chan_memb"/>
    <property type="match status" value="1"/>
</dbReference>
<dbReference type="FunFam" id="2.70.170.10:FF:000013">
    <property type="entry name" value="Acetylcholine receptor subunit alpha"/>
    <property type="match status" value="1"/>
</dbReference>
<evidence type="ECO:0000256" key="5">
    <source>
        <dbReference type="ARBA" id="ARBA00022692"/>
    </source>
</evidence>
<keyword evidence="14" id="KW-0628">Postsynaptic cell membrane</keyword>
<evidence type="ECO:0000256" key="3">
    <source>
        <dbReference type="ARBA" id="ARBA00022448"/>
    </source>
</evidence>
<dbReference type="FunFam" id="1.20.58.390:FF:000012">
    <property type="entry name" value="Acetylcholine receptor subunit alpha-like"/>
    <property type="match status" value="1"/>
</dbReference>
<gene>
    <name evidence="21" type="ORF">OSB1V03_LOCUS13350</name>
</gene>
<dbReference type="GO" id="GO:0007271">
    <property type="term" value="P:synaptic transmission, cholinergic"/>
    <property type="evidence" value="ECO:0007669"/>
    <property type="project" value="UniProtKB-ARBA"/>
</dbReference>
<dbReference type="SUPFAM" id="SSF90112">
    <property type="entry name" value="Neurotransmitter-gated ion-channel transmembrane pore"/>
    <property type="match status" value="1"/>
</dbReference>
<comment type="subcellular location">
    <subcellularLocation>
        <location evidence="17">Postsynaptic cell membrane</location>
        <topology evidence="17">Multi-pass membrane protein</topology>
    </subcellularLocation>
</comment>
<reference evidence="21" key="1">
    <citation type="submission" date="2020-11" db="EMBL/GenBank/DDBJ databases">
        <authorList>
            <person name="Tran Van P."/>
        </authorList>
    </citation>
    <scope>NUCLEOTIDE SEQUENCE</scope>
</reference>
<evidence type="ECO:0000256" key="4">
    <source>
        <dbReference type="ARBA" id="ARBA00022475"/>
    </source>
</evidence>
<evidence type="ECO:0000256" key="1">
    <source>
        <dbReference type="ARBA" id="ARBA00003328"/>
    </source>
</evidence>
<keyword evidence="9 18" id="KW-0406">Ion transport</keyword>
<evidence type="ECO:0000256" key="8">
    <source>
        <dbReference type="ARBA" id="ARBA00023018"/>
    </source>
</evidence>
<dbReference type="Pfam" id="PF02931">
    <property type="entry name" value="Neur_chan_LBD"/>
    <property type="match status" value="1"/>
</dbReference>
<comment type="function">
    <text evidence="1">After binding acetylcholine, the AChR responds by an extensive change in conformation that affects all subunits and leads to opening of an ion-conducting channel across the plasma membrane.</text>
</comment>
<dbReference type="GO" id="GO:0045211">
    <property type="term" value="C:postsynaptic membrane"/>
    <property type="evidence" value="ECO:0007669"/>
    <property type="project" value="UniProtKB-SubCell"/>
</dbReference>
<evidence type="ECO:0000256" key="10">
    <source>
        <dbReference type="ARBA" id="ARBA00023136"/>
    </source>
</evidence>
<keyword evidence="5 18" id="KW-0812">Transmembrane</keyword>
<protein>
    <submittedName>
        <fullName evidence="21">Uncharacterized protein</fullName>
    </submittedName>
</protein>
<evidence type="ECO:0000256" key="15">
    <source>
        <dbReference type="ARBA" id="ARBA00023286"/>
    </source>
</evidence>
<evidence type="ECO:0000256" key="6">
    <source>
        <dbReference type="ARBA" id="ARBA00022729"/>
    </source>
</evidence>
<evidence type="ECO:0000256" key="7">
    <source>
        <dbReference type="ARBA" id="ARBA00022989"/>
    </source>
</evidence>
<evidence type="ECO:0000256" key="13">
    <source>
        <dbReference type="ARBA" id="ARBA00023180"/>
    </source>
</evidence>
<evidence type="ECO:0000313" key="22">
    <source>
        <dbReference type="Proteomes" id="UP000759131"/>
    </source>
</evidence>
<dbReference type="PRINTS" id="PR00252">
    <property type="entry name" value="NRIONCHANNEL"/>
</dbReference>
<evidence type="ECO:0000256" key="16">
    <source>
        <dbReference type="ARBA" id="ARBA00023303"/>
    </source>
</evidence>
<dbReference type="EMBL" id="OC866427">
    <property type="protein sequence ID" value="CAD7632951.1"/>
    <property type="molecule type" value="Genomic_DNA"/>
</dbReference>
<dbReference type="EMBL" id="CAJPIZ010011852">
    <property type="protein sequence ID" value="CAG2113381.1"/>
    <property type="molecule type" value="Genomic_DNA"/>
</dbReference>
<dbReference type="Gene3D" id="2.70.170.10">
    <property type="entry name" value="Neurotransmitter-gated ion-channel ligand-binding domain"/>
    <property type="match status" value="2"/>
</dbReference>
<evidence type="ECO:0000259" key="19">
    <source>
        <dbReference type="Pfam" id="PF02931"/>
    </source>
</evidence>
<evidence type="ECO:0000256" key="17">
    <source>
        <dbReference type="ARBA" id="ARBA00034104"/>
    </source>
</evidence>
<dbReference type="InterPro" id="IPR006202">
    <property type="entry name" value="Neur_chan_lig-bd"/>
</dbReference>
<evidence type="ECO:0000256" key="2">
    <source>
        <dbReference type="ARBA" id="ARBA00009237"/>
    </source>
</evidence>
<proteinExistence type="inferred from homology"/>
<evidence type="ECO:0000259" key="20">
    <source>
        <dbReference type="Pfam" id="PF02932"/>
    </source>
</evidence>
<feature type="domain" description="Neurotransmitter-gated ion-channel ligand-binding" evidence="19">
    <location>
        <begin position="2"/>
        <end position="154"/>
    </location>
</feature>
<evidence type="ECO:0000256" key="9">
    <source>
        <dbReference type="ARBA" id="ARBA00023065"/>
    </source>
</evidence>
<keyword evidence="12" id="KW-0675">Receptor</keyword>
<keyword evidence="7 18" id="KW-1133">Transmembrane helix</keyword>
<dbReference type="InterPro" id="IPR038050">
    <property type="entry name" value="Neuro_actylchol_rec"/>
</dbReference>
<keyword evidence="22" id="KW-1185">Reference proteome</keyword>
<sequence>MWRPADYGGVDMIHVPAENLWLPDIVLFNNADGNYEVTLMTKATVYHTGLVVWNPPALYKSTCKIDVEYFPFDEQSCLMKFGSWTYDGHEVDLRHVKQQDDSNSVEMGIDMSSFYKSVEWDILLVPAKYNEEYFDCCPEPYPDITFNITLRRKTLFYTVNLIIPCVGISFLTVLVFYLPSDSGEKVTLSISILVSLTVFFLLLAEIIPPTSLAVPLLGKYLLFTMILVTLSICVTVGVLNVHFRSSSTHRMSGWVRTLFIHMMPRLLLMKRPSYHDWTEELAAVSSKSKSKVDSCNGGSNGFAIRRNSYRMMQRSANNGVYRVEPMTSYTSVAADQRYVDNDIPGLPLICHYGSTHEYNSAMDSELAMSGLNRNTYCNINNENCIHWSNGRDVMPSVIEDWKYVAMSCLMKFGSWTYDGHEVDLRHVKQQDDSNSVEMGIDMSSFYKSVEWDILLVPAKYNEEYFDCCPEPYPDITFNITLRRKTLFYTVNLIIPC</sequence>
<dbReference type="SUPFAM" id="SSF63712">
    <property type="entry name" value="Nicotinic receptor ligand binding domain-like"/>
    <property type="match status" value="2"/>
</dbReference>
<evidence type="ECO:0000256" key="11">
    <source>
        <dbReference type="ARBA" id="ARBA00023157"/>
    </source>
</evidence>
<dbReference type="PRINTS" id="PR00254">
    <property type="entry name" value="NICOTINICR"/>
</dbReference>